<organism evidence="14 15">
    <name type="scientific">Kryptobacter tengchongensis</name>
    <dbReference type="NCBI Taxonomy" id="1643429"/>
    <lineage>
        <taxon>Bacteria</taxon>
        <taxon>Pseudomonadati</taxon>
        <taxon>Candidatus Kryptoniota</taxon>
        <taxon>Candidatus Kryptobacter</taxon>
    </lineage>
</organism>
<keyword evidence="15" id="KW-1185">Reference proteome</keyword>
<evidence type="ECO:0000256" key="5">
    <source>
        <dbReference type="ARBA" id="ARBA00022553"/>
    </source>
</evidence>
<dbReference type="RefSeq" id="WP_072150712.1">
    <property type="nucleotide sequence ID" value="NZ_CZVU01000075.1"/>
</dbReference>
<evidence type="ECO:0000256" key="1">
    <source>
        <dbReference type="ARBA" id="ARBA00000085"/>
    </source>
</evidence>
<dbReference type="GO" id="GO:0005524">
    <property type="term" value="F:ATP binding"/>
    <property type="evidence" value="ECO:0007669"/>
    <property type="project" value="UniProtKB-KW"/>
</dbReference>
<dbReference type="InterPro" id="IPR003661">
    <property type="entry name" value="HisK_dim/P_dom"/>
</dbReference>
<dbReference type="OrthoDB" id="9813394at2"/>
<dbReference type="InterPro" id="IPR050736">
    <property type="entry name" value="Sensor_HK_Regulatory"/>
</dbReference>
<feature type="transmembrane region" description="Helical" evidence="12">
    <location>
        <begin position="57"/>
        <end position="76"/>
    </location>
</feature>
<dbReference type="SUPFAM" id="SSF55874">
    <property type="entry name" value="ATPase domain of HSP90 chaperone/DNA topoisomerase II/histidine kinase"/>
    <property type="match status" value="1"/>
</dbReference>
<evidence type="ECO:0000256" key="8">
    <source>
        <dbReference type="ARBA" id="ARBA00022777"/>
    </source>
</evidence>
<gene>
    <name evidence="14" type="ORF">JGI24_01383</name>
</gene>
<dbReference type="Pfam" id="PF02518">
    <property type="entry name" value="HATPase_c"/>
    <property type="match status" value="1"/>
</dbReference>
<keyword evidence="5" id="KW-0597">Phosphoprotein</keyword>
<proteinExistence type="predicted"/>
<dbReference type="PANTHER" id="PTHR43711">
    <property type="entry name" value="TWO-COMPONENT HISTIDINE KINASE"/>
    <property type="match status" value="1"/>
</dbReference>
<accession>A0A656DB03</accession>
<dbReference type="SMART" id="SM00388">
    <property type="entry name" value="HisKA"/>
    <property type="match status" value="1"/>
</dbReference>
<evidence type="ECO:0000313" key="14">
    <source>
        <dbReference type="EMBL" id="CUT03879.1"/>
    </source>
</evidence>
<protein>
    <recommendedName>
        <fullName evidence="3">histidine kinase</fullName>
        <ecNumber evidence="3">2.7.13.3</ecNumber>
    </recommendedName>
</protein>
<dbReference type="Pfam" id="PF00512">
    <property type="entry name" value="HisKA"/>
    <property type="match status" value="1"/>
</dbReference>
<dbReference type="AlphaFoldDB" id="A0A656DB03"/>
<dbReference type="PRINTS" id="PR00344">
    <property type="entry name" value="BCTRLSENSOR"/>
</dbReference>
<dbReference type="Gene3D" id="1.10.287.130">
    <property type="match status" value="1"/>
</dbReference>
<keyword evidence="4" id="KW-1003">Cell membrane</keyword>
<dbReference type="GO" id="GO:0005886">
    <property type="term" value="C:plasma membrane"/>
    <property type="evidence" value="ECO:0007669"/>
    <property type="project" value="UniProtKB-SubCell"/>
</dbReference>
<keyword evidence="11 12" id="KW-0472">Membrane</keyword>
<evidence type="ECO:0000256" key="6">
    <source>
        <dbReference type="ARBA" id="ARBA00022679"/>
    </source>
</evidence>
<dbReference type="InterPro" id="IPR036097">
    <property type="entry name" value="HisK_dim/P_sf"/>
</dbReference>
<feature type="transmembrane region" description="Helical" evidence="12">
    <location>
        <begin position="6"/>
        <end position="25"/>
    </location>
</feature>
<sequence>MISLVIQNIIFAVLVCGLVFIIKILDGKILGLKWILASVLSLWLAGISNIFFSLDLISLSLLLGGVALGIYGLILVSKEKEKNKNRVINSIESAVESIIEKSTAKGIAVIYNGESENSKFVFKYGSEGECLMMTIPIELGDNSTCYVALFGDKPFVNFRREDFESEISFLKLYIENLKLSEKVKFVEDESVKVKNSIYEFVHILAHELKKPLTGIIGFSEILRDEFKNLSDKDIIDFTTNIKRSADEMLMMLKYLAEIFEIETGKDSLNLERFKASEIVDDVLAYFSGEIGRKKLSLVLDIDRDFEIEADRKKFREVVYQLVSNAVKFSYEGGVIKISLKSFDDLVELVVKDEGIGIRREDMQKIFKPFPRIKSHLNGTGLGLALAKYLVELHGGEINVSSEYGKGSEFRVILPSKRGVNKFKNGVVENCEMI</sequence>
<evidence type="ECO:0000256" key="9">
    <source>
        <dbReference type="ARBA" id="ARBA00022840"/>
    </source>
</evidence>
<feature type="transmembrane region" description="Helical" evidence="12">
    <location>
        <begin position="32"/>
        <end position="51"/>
    </location>
</feature>
<dbReference type="PANTHER" id="PTHR43711:SF31">
    <property type="entry name" value="HISTIDINE KINASE"/>
    <property type="match status" value="1"/>
</dbReference>
<dbReference type="SUPFAM" id="SSF47384">
    <property type="entry name" value="Homodimeric domain of signal transducing histidine kinase"/>
    <property type="match status" value="1"/>
</dbReference>
<feature type="domain" description="Histidine kinase" evidence="13">
    <location>
        <begin position="203"/>
        <end position="417"/>
    </location>
</feature>
<comment type="catalytic activity">
    <reaction evidence="1">
        <text>ATP + protein L-histidine = ADP + protein N-phospho-L-histidine.</text>
        <dbReference type="EC" id="2.7.13.3"/>
    </reaction>
</comment>
<dbReference type="FunFam" id="3.30.565.10:FF:000023">
    <property type="entry name" value="PAS domain-containing sensor histidine kinase"/>
    <property type="match status" value="1"/>
</dbReference>
<evidence type="ECO:0000256" key="12">
    <source>
        <dbReference type="SAM" id="Phobius"/>
    </source>
</evidence>
<keyword evidence="12" id="KW-1133">Transmembrane helix</keyword>
<dbReference type="SMART" id="SM00387">
    <property type="entry name" value="HATPase_c"/>
    <property type="match status" value="1"/>
</dbReference>
<dbReference type="InterPro" id="IPR036890">
    <property type="entry name" value="HATPase_C_sf"/>
</dbReference>
<evidence type="ECO:0000256" key="11">
    <source>
        <dbReference type="ARBA" id="ARBA00023136"/>
    </source>
</evidence>
<name>A0A656DB03_KRYT1</name>
<dbReference type="InterPro" id="IPR005467">
    <property type="entry name" value="His_kinase_dom"/>
</dbReference>
<comment type="subcellular location">
    <subcellularLocation>
        <location evidence="2">Cell membrane</location>
    </subcellularLocation>
</comment>
<reference evidence="14 15" key="1">
    <citation type="submission" date="2015-11" db="EMBL/GenBank/DDBJ databases">
        <authorList>
            <person name="Varghese N."/>
        </authorList>
    </citation>
    <scope>NUCLEOTIDE SEQUENCE [LARGE SCALE GENOMIC DNA]</scope>
    <source>
        <strain evidence="14 15">JGI-24</strain>
    </source>
</reference>
<evidence type="ECO:0000256" key="10">
    <source>
        <dbReference type="ARBA" id="ARBA00023012"/>
    </source>
</evidence>
<dbReference type="InterPro" id="IPR004358">
    <property type="entry name" value="Sig_transdc_His_kin-like_C"/>
</dbReference>
<keyword evidence="12" id="KW-0812">Transmembrane</keyword>
<dbReference type="PROSITE" id="PS50109">
    <property type="entry name" value="HIS_KIN"/>
    <property type="match status" value="1"/>
</dbReference>
<dbReference type="Proteomes" id="UP000243065">
    <property type="component" value="Unassembled WGS sequence"/>
</dbReference>
<keyword evidence="10" id="KW-0902">Two-component regulatory system</keyword>
<evidence type="ECO:0000313" key="15">
    <source>
        <dbReference type="Proteomes" id="UP000243065"/>
    </source>
</evidence>
<dbReference type="Gene3D" id="3.30.565.10">
    <property type="entry name" value="Histidine kinase-like ATPase, C-terminal domain"/>
    <property type="match status" value="1"/>
</dbReference>
<keyword evidence="8 14" id="KW-0418">Kinase</keyword>
<evidence type="ECO:0000256" key="7">
    <source>
        <dbReference type="ARBA" id="ARBA00022741"/>
    </source>
</evidence>
<dbReference type="CDD" id="cd00082">
    <property type="entry name" value="HisKA"/>
    <property type="match status" value="1"/>
</dbReference>
<evidence type="ECO:0000256" key="2">
    <source>
        <dbReference type="ARBA" id="ARBA00004236"/>
    </source>
</evidence>
<evidence type="ECO:0000256" key="4">
    <source>
        <dbReference type="ARBA" id="ARBA00022475"/>
    </source>
</evidence>
<keyword evidence="7" id="KW-0547">Nucleotide-binding</keyword>
<evidence type="ECO:0000256" key="3">
    <source>
        <dbReference type="ARBA" id="ARBA00012438"/>
    </source>
</evidence>
<keyword evidence="9" id="KW-0067">ATP-binding</keyword>
<evidence type="ECO:0000259" key="13">
    <source>
        <dbReference type="PROSITE" id="PS50109"/>
    </source>
</evidence>
<keyword evidence="6" id="KW-0808">Transferase</keyword>
<dbReference type="EC" id="2.7.13.3" evidence="3"/>
<dbReference type="GO" id="GO:0000155">
    <property type="term" value="F:phosphorelay sensor kinase activity"/>
    <property type="evidence" value="ECO:0007669"/>
    <property type="project" value="InterPro"/>
</dbReference>
<dbReference type="InterPro" id="IPR003594">
    <property type="entry name" value="HATPase_dom"/>
</dbReference>
<dbReference type="EMBL" id="CZVU01000075">
    <property type="protein sequence ID" value="CUT03879.1"/>
    <property type="molecule type" value="Genomic_DNA"/>
</dbReference>